<dbReference type="GO" id="GO:0000981">
    <property type="term" value="F:DNA-binding transcription factor activity, RNA polymerase II-specific"/>
    <property type="evidence" value="ECO:0007669"/>
    <property type="project" value="InterPro"/>
</dbReference>
<feature type="domain" description="Zn(2)-C6 fungal-type" evidence="7">
    <location>
        <begin position="22"/>
        <end position="51"/>
    </location>
</feature>
<dbReference type="InterPro" id="IPR051711">
    <property type="entry name" value="Stress_Response_Reg"/>
</dbReference>
<evidence type="ECO:0000313" key="8">
    <source>
        <dbReference type="EMBL" id="QKX55381.1"/>
    </source>
</evidence>
<reference evidence="9" key="1">
    <citation type="submission" date="2020-06" db="EMBL/GenBank/DDBJ databases">
        <title>A chromosome-scale genome assembly of Talaromyces rugulosus W13939.</title>
        <authorList>
            <person name="Wang B."/>
            <person name="Guo L."/>
            <person name="Ye K."/>
            <person name="Wang L."/>
        </authorList>
    </citation>
    <scope>NUCLEOTIDE SEQUENCE [LARGE SCALE GENOMIC DNA]</scope>
    <source>
        <strain evidence="9">W13939</strain>
    </source>
</reference>
<dbReference type="Proteomes" id="UP000509510">
    <property type="component" value="Chromosome II"/>
</dbReference>
<organism evidence="8 9">
    <name type="scientific">Talaromyces rugulosus</name>
    <name type="common">Penicillium rugulosum</name>
    <dbReference type="NCBI Taxonomy" id="121627"/>
    <lineage>
        <taxon>Eukaryota</taxon>
        <taxon>Fungi</taxon>
        <taxon>Dikarya</taxon>
        <taxon>Ascomycota</taxon>
        <taxon>Pezizomycotina</taxon>
        <taxon>Eurotiomycetes</taxon>
        <taxon>Eurotiomycetidae</taxon>
        <taxon>Eurotiales</taxon>
        <taxon>Trichocomaceae</taxon>
        <taxon>Talaromyces</taxon>
        <taxon>Talaromyces sect. Islandici</taxon>
    </lineage>
</organism>
<dbReference type="KEGG" id="trg:TRUGW13939_02473"/>
<accession>A0A7H8QPI2</accession>
<evidence type="ECO:0000256" key="2">
    <source>
        <dbReference type="ARBA" id="ARBA00023015"/>
    </source>
</evidence>
<proteinExistence type="predicted"/>
<evidence type="ECO:0000256" key="6">
    <source>
        <dbReference type="SAM" id="MobiDB-lite"/>
    </source>
</evidence>
<keyword evidence="3" id="KW-0238">DNA-binding</keyword>
<name>A0A7H8QPI2_TALRU</name>
<feature type="compositionally biased region" description="Basic and acidic residues" evidence="6">
    <location>
        <begin position="66"/>
        <end position="77"/>
    </location>
</feature>
<dbReference type="AlphaFoldDB" id="A0A7H8QPI2"/>
<dbReference type="SUPFAM" id="SSF57701">
    <property type="entry name" value="Zn2/Cys6 DNA-binding domain"/>
    <property type="match status" value="1"/>
</dbReference>
<dbReference type="GeneID" id="55989982"/>
<dbReference type="GO" id="GO:0008270">
    <property type="term" value="F:zinc ion binding"/>
    <property type="evidence" value="ECO:0007669"/>
    <property type="project" value="InterPro"/>
</dbReference>
<keyword evidence="5" id="KW-0539">Nucleus</keyword>
<evidence type="ECO:0000256" key="4">
    <source>
        <dbReference type="ARBA" id="ARBA00023163"/>
    </source>
</evidence>
<dbReference type="EMBL" id="CP055899">
    <property type="protein sequence ID" value="QKX55381.1"/>
    <property type="molecule type" value="Genomic_DNA"/>
</dbReference>
<dbReference type="PROSITE" id="PS00463">
    <property type="entry name" value="ZN2_CY6_FUNGAL_1"/>
    <property type="match status" value="1"/>
</dbReference>
<dbReference type="GO" id="GO:0045944">
    <property type="term" value="P:positive regulation of transcription by RNA polymerase II"/>
    <property type="evidence" value="ECO:0007669"/>
    <property type="project" value="TreeGrafter"/>
</dbReference>
<dbReference type="PANTHER" id="PTHR47540">
    <property type="entry name" value="THIAMINE REPRESSIBLE GENES REGULATORY PROTEIN THI5"/>
    <property type="match status" value="1"/>
</dbReference>
<dbReference type="GO" id="GO:0043565">
    <property type="term" value="F:sequence-specific DNA binding"/>
    <property type="evidence" value="ECO:0007669"/>
    <property type="project" value="TreeGrafter"/>
</dbReference>
<keyword evidence="4" id="KW-0804">Transcription</keyword>
<gene>
    <name evidence="8" type="ORF">TRUGW13939_02473</name>
</gene>
<dbReference type="Pfam" id="PF00172">
    <property type="entry name" value="Zn_clus"/>
    <property type="match status" value="1"/>
</dbReference>
<evidence type="ECO:0000256" key="3">
    <source>
        <dbReference type="ARBA" id="ARBA00023125"/>
    </source>
</evidence>
<comment type="subcellular location">
    <subcellularLocation>
        <location evidence="1">Nucleus</location>
    </subcellularLocation>
</comment>
<dbReference type="Gene3D" id="4.10.240.10">
    <property type="entry name" value="Zn(2)-C6 fungal-type DNA-binding domain"/>
    <property type="match status" value="1"/>
</dbReference>
<evidence type="ECO:0000256" key="1">
    <source>
        <dbReference type="ARBA" id="ARBA00004123"/>
    </source>
</evidence>
<dbReference type="SMART" id="SM00066">
    <property type="entry name" value="GAL4"/>
    <property type="match status" value="1"/>
</dbReference>
<dbReference type="GO" id="GO:0005634">
    <property type="term" value="C:nucleus"/>
    <property type="evidence" value="ECO:0007669"/>
    <property type="project" value="UniProtKB-SubCell"/>
</dbReference>
<keyword evidence="9" id="KW-1185">Reference proteome</keyword>
<keyword evidence="2" id="KW-0805">Transcription regulation</keyword>
<sequence>MIVSSGILAMGSQSRGYRMRSACNACHSAKLRCSGSSPCSHCQISGESCVYSLSDRLGRPKGVKNKRTDSSSHDTTRKQSTKSIPTEAASAQREAIASYNHLDGGSMCDLVLEDDLDFFTNILTDPSHYLLSHHVSPADEGYMMPPNGTTDATSPHASLQCRCFQRYTDLLAHLRILRQQSASFSIDTLLVANQRTLATWKHFSQCLACSTPLNEEVIFLAAISLRSMLRVVQVFCSNPPAARSVDTSLLSHSLGDPKDDSNNEIRMIIGSYQVEGDERQMIGNMLVLHTLNRIEFAVSCLSEHIAQCTPSDPSYADSMTSNWVVPDESAVRSDWDIGLKPVQVILRGLDTAIKNMSQTLQWKSRVATNNMGEGIIEQM</sequence>
<dbReference type="RefSeq" id="XP_035341560.1">
    <property type="nucleotide sequence ID" value="XM_035485667.1"/>
</dbReference>
<dbReference type="CDD" id="cd00067">
    <property type="entry name" value="GAL4"/>
    <property type="match status" value="1"/>
</dbReference>
<dbReference type="PROSITE" id="PS50048">
    <property type="entry name" value="ZN2_CY6_FUNGAL_2"/>
    <property type="match status" value="1"/>
</dbReference>
<dbReference type="InterPro" id="IPR036864">
    <property type="entry name" value="Zn2-C6_fun-type_DNA-bd_sf"/>
</dbReference>
<feature type="region of interest" description="Disordered" evidence="6">
    <location>
        <begin position="60"/>
        <end position="87"/>
    </location>
</feature>
<protein>
    <recommendedName>
        <fullName evidence="7">Zn(2)-C6 fungal-type domain-containing protein</fullName>
    </recommendedName>
</protein>
<dbReference type="PANTHER" id="PTHR47540:SF6">
    <property type="entry name" value="ZN(II)2CYS6 TRANSCRIPTION FACTOR (EUROFUNG)"/>
    <property type="match status" value="1"/>
</dbReference>
<dbReference type="OrthoDB" id="2943660at2759"/>
<dbReference type="InterPro" id="IPR001138">
    <property type="entry name" value="Zn2Cys6_DnaBD"/>
</dbReference>
<evidence type="ECO:0000259" key="7">
    <source>
        <dbReference type="PROSITE" id="PS50048"/>
    </source>
</evidence>
<evidence type="ECO:0000313" key="9">
    <source>
        <dbReference type="Proteomes" id="UP000509510"/>
    </source>
</evidence>
<evidence type="ECO:0000256" key="5">
    <source>
        <dbReference type="ARBA" id="ARBA00023242"/>
    </source>
</evidence>